<keyword evidence="5" id="KW-0520">NAD</keyword>
<protein>
    <submittedName>
        <fullName evidence="9">FAD/NAD(P)-binding domain-containing protein</fullName>
    </submittedName>
</protein>
<comment type="similarity">
    <text evidence="1">Belongs to the class-I pyridine nucleotide-disulfide oxidoreductase family.</text>
</comment>
<dbReference type="EMBL" id="ML978186">
    <property type="protein sequence ID" value="KAF2030809.1"/>
    <property type="molecule type" value="Genomic_DNA"/>
</dbReference>
<organism evidence="9 10">
    <name type="scientific">Setomelanomma holmii</name>
    <dbReference type="NCBI Taxonomy" id="210430"/>
    <lineage>
        <taxon>Eukaryota</taxon>
        <taxon>Fungi</taxon>
        <taxon>Dikarya</taxon>
        <taxon>Ascomycota</taxon>
        <taxon>Pezizomycotina</taxon>
        <taxon>Dothideomycetes</taxon>
        <taxon>Pleosporomycetidae</taxon>
        <taxon>Pleosporales</taxon>
        <taxon>Pleosporineae</taxon>
        <taxon>Phaeosphaeriaceae</taxon>
        <taxon>Setomelanomma</taxon>
    </lineage>
</organism>
<keyword evidence="10" id="KW-1185">Reference proteome</keyword>
<dbReference type="PRINTS" id="PR00411">
    <property type="entry name" value="PNDRDTASEI"/>
</dbReference>
<dbReference type="AlphaFoldDB" id="A0A9P4LPF9"/>
<dbReference type="Proteomes" id="UP000799777">
    <property type="component" value="Unassembled WGS sequence"/>
</dbReference>
<keyword evidence="5" id="KW-0547">Nucleotide-binding</keyword>
<dbReference type="InterPro" id="IPR036188">
    <property type="entry name" value="FAD/NAD-bd_sf"/>
</dbReference>
<dbReference type="InterPro" id="IPR004099">
    <property type="entry name" value="Pyr_nucl-diS_OxRdtase_dimer"/>
</dbReference>
<gene>
    <name evidence="9" type="ORF">EK21DRAFT_100126</name>
</gene>
<comment type="caution">
    <text evidence="9">The sequence shown here is derived from an EMBL/GenBank/DDBJ whole genome shotgun (WGS) entry which is preliminary data.</text>
</comment>
<feature type="active site" description="Proton acceptor" evidence="4">
    <location>
        <position position="423"/>
    </location>
</feature>
<feature type="domain" description="Pyridine nucleotide-disulphide oxidoreductase dimerisation" evidence="7">
    <location>
        <begin position="326"/>
        <end position="427"/>
    </location>
</feature>
<comment type="cofactor">
    <cofactor evidence="5">
        <name>FAD</name>
        <dbReference type="ChEBI" id="CHEBI:57692"/>
    </cofactor>
    <text evidence="5">Binds 1 FAD per subunit.</text>
</comment>
<dbReference type="InterPro" id="IPR001100">
    <property type="entry name" value="Pyr_nuc-diS_OxRdtase"/>
</dbReference>
<dbReference type="Gene3D" id="3.50.50.60">
    <property type="entry name" value="FAD/NAD(P)-binding domain"/>
    <property type="match status" value="3"/>
</dbReference>
<evidence type="ECO:0000256" key="3">
    <source>
        <dbReference type="ARBA" id="ARBA00022827"/>
    </source>
</evidence>
<evidence type="ECO:0000256" key="5">
    <source>
        <dbReference type="PIRSR" id="PIRSR000350-3"/>
    </source>
</evidence>
<name>A0A9P4LPF9_9PLEO</name>
<feature type="binding site" evidence="5">
    <location>
        <begin position="147"/>
        <end position="154"/>
    </location>
    <ligand>
        <name>NAD(+)</name>
        <dbReference type="ChEBI" id="CHEBI:57540"/>
    </ligand>
</feature>
<evidence type="ECO:0000259" key="7">
    <source>
        <dbReference type="Pfam" id="PF02852"/>
    </source>
</evidence>
<sequence>MSTKHYNALILGSGQAGTPLATHIKSLGQSVCLVERAHIAGYCVNEGCTSTRLWGDGAEVKIDMEKVRQRKRDIVTSFRGGSEKRLENAGVDVVVGSARFVGTREVDVTLNKGGEVRSLSADKVFVNVGCRPIQELGQVPSHLVVIGGGVIGLEFSQLFRRLGAKVTIIQRGPRLLGKRDDPELAECMYSILTEDGIDILLNSTIQHISPDTDTRLPLVSTRTGPDQHEKELKASHILIATGRTPNTDTLNLQAAGIKTTSTGHIIITPSLATNIPGVYTLGDVKGGPGFTHVSYDDFRIVRDNLYPHPNQLSKSVRTTEDRAPFVPSTTFTDPQFATVGPPLASLSKEKTYVTYSMPTSWIARGLETDETRGMLKAVIDPETDKIVNFSAIAVEAGEIMCVVQMAMMGGLTWMDSRDGVFAHPGWIECLNNVWGGERREVRVGGERT</sequence>
<proteinExistence type="inferred from homology"/>
<dbReference type="PRINTS" id="PR00368">
    <property type="entry name" value="FADPNR"/>
</dbReference>
<dbReference type="OrthoDB" id="361797at2759"/>
<feature type="domain" description="FAD/NAD(P)-binding" evidence="8">
    <location>
        <begin position="136"/>
        <end position="295"/>
    </location>
</feature>
<dbReference type="Pfam" id="PF02852">
    <property type="entry name" value="Pyr_redox_dim"/>
    <property type="match status" value="1"/>
</dbReference>
<evidence type="ECO:0000256" key="1">
    <source>
        <dbReference type="ARBA" id="ARBA00007532"/>
    </source>
</evidence>
<feature type="disulfide bond" description="Redox-active" evidence="6">
    <location>
        <begin position="43"/>
        <end position="48"/>
    </location>
</feature>
<dbReference type="PANTHER" id="PTHR43014">
    <property type="entry name" value="MERCURIC REDUCTASE"/>
    <property type="match status" value="1"/>
</dbReference>
<evidence type="ECO:0000256" key="6">
    <source>
        <dbReference type="PIRSR" id="PIRSR000350-4"/>
    </source>
</evidence>
<dbReference type="PIRSF" id="PIRSF000350">
    <property type="entry name" value="Mercury_reductase_MerA"/>
    <property type="match status" value="1"/>
</dbReference>
<evidence type="ECO:0000256" key="4">
    <source>
        <dbReference type="PIRSR" id="PIRSR000350-2"/>
    </source>
</evidence>
<feature type="domain" description="FAD/NAD(P)-binding" evidence="8">
    <location>
        <begin position="7"/>
        <end position="133"/>
    </location>
</feature>
<dbReference type="Pfam" id="PF07992">
    <property type="entry name" value="Pyr_redox_2"/>
    <property type="match status" value="2"/>
</dbReference>
<feature type="binding site" evidence="5">
    <location>
        <position position="242"/>
    </location>
    <ligand>
        <name>NAD(+)</name>
        <dbReference type="ChEBI" id="CHEBI:57540"/>
    </ligand>
</feature>
<dbReference type="InterPro" id="IPR016156">
    <property type="entry name" value="FAD/NAD-linked_Rdtase_dimer_sf"/>
</dbReference>
<dbReference type="Gene3D" id="3.30.390.30">
    <property type="match status" value="1"/>
</dbReference>
<evidence type="ECO:0000256" key="2">
    <source>
        <dbReference type="ARBA" id="ARBA00022630"/>
    </source>
</evidence>
<evidence type="ECO:0000313" key="9">
    <source>
        <dbReference type="EMBL" id="KAF2030809.1"/>
    </source>
</evidence>
<dbReference type="GO" id="GO:0003955">
    <property type="term" value="F:NAD(P)H dehydrogenase (quinone) activity"/>
    <property type="evidence" value="ECO:0007669"/>
    <property type="project" value="TreeGrafter"/>
</dbReference>
<feature type="binding site" evidence="5">
    <location>
        <position position="283"/>
    </location>
    <ligand>
        <name>FAD</name>
        <dbReference type="ChEBI" id="CHEBI:57692"/>
    </ligand>
</feature>
<keyword evidence="2" id="KW-0285">Flavoprotein</keyword>
<dbReference type="SUPFAM" id="SSF55424">
    <property type="entry name" value="FAD/NAD-linked reductases, dimerisation (C-terminal) domain"/>
    <property type="match status" value="1"/>
</dbReference>
<dbReference type="GO" id="GO:0050660">
    <property type="term" value="F:flavin adenine dinucleotide binding"/>
    <property type="evidence" value="ECO:0007669"/>
    <property type="project" value="TreeGrafter"/>
</dbReference>
<keyword evidence="3 5" id="KW-0274">FAD</keyword>
<dbReference type="SUPFAM" id="SSF51905">
    <property type="entry name" value="FAD/NAD(P)-binding domain"/>
    <property type="match status" value="1"/>
</dbReference>
<dbReference type="InterPro" id="IPR023753">
    <property type="entry name" value="FAD/NAD-binding_dom"/>
</dbReference>
<evidence type="ECO:0000259" key="8">
    <source>
        <dbReference type="Pfam" id="PF07992"/>
    </source>
</evidence>
<accession>A0A9P4LPF9</accession>
<dbReference type="PANTHER" id="PTHR43014:SF2">
    <property type="entry name" value="MERCURIC REDUCTASE"/>
    <property type="match status" value="1"/>
</dbReference>
<reference evidence="9" key="1">
    <citation type="journal article" date="2020" name="Stud. Mycol.">
        <title>101 Dothideomycetes genomes: a test case for predicting lifestyles and emergence of pathogens.</title>
        <authorList>
            <person name="Haridas S."/>
            <person name="Albert R."/>
            <person name="Binder M."/>
            <person name="Bloem J."/>
            <person name="Labutti K."/>
            <person name="Salamov A."/>
            <person name="Andreopoulos B."/>
            <person name="Baker S."/>
            <person name="Barry K."/>
            <person name="Bills G."/>
            <person name="Bluhm B."/>
            <person name="Cannon C."/>
            <person name="Castanera R."/>
            <person name="Culley D."/>
            <person name="Daum C."/>
            <person name="Ezra D."/>
            <person name="Gonzalez J."/>
            <person name="Henrissat B."/>
            <person name="Kuo A."/>
            <person name="Liang C."/>
            <person name="Lipzen A."/>
            <person name="Lutzoni F."/>
            <person name="Magnuson J."/>
            <person name="Mondo S."/>
            <person name="Nolan M."/>
            <person name="Ohm R."/>
            <person name="Pangilinan J."/>
            <person name="Park H.-J."/>
            <person name="Ramirez L."/>
            <person name="Alfaro M."/>
            <person name="Sun H."/>
            <person name="Tritt A."/>
            <person name="Yoshinaga Y."/>
            <person name="Zwiers L.-H."/>
            <person name="Turgeon B."/>
            <person name="Goodwin S."/>
            <person name="Spatafora J."/>
            <person name="Crous P."/>
            <person name="Grigoriev I."/>
        </authorList>
    </citation>
    <scope>NUCLEOTIDE SEQUENCE</scope>
    <source>
        <strain evidence="9">CBS 110217</strain>
    </source>
</reference>
<evidence type="ECO:0000313" key="10">
    <source>
        <dbReference type="Proteomes" id="UP000799777"/>
    </source>
</evidence>